<dbReference type="Pfam" id="PF00149">
    <property type="entry name" value="Metallophos"/>
    <property type="match status" value="1"/>
</dbReference>
<dbReference type="GO" id="GO:0016787">
    <property type="term" value="F:hydrolase activity"/>
    <property type="evidence" value="ECO:0007669"/>
    <property type="project" value="UniProtKB-KW"/>
</dbReference>
<dbReference type="Proteomes" id="UP001359886">
    <property type="component" value="Unassembled WGS sequence"/>
</dbReference>
<dbReference type="PANTHER" id="PTHR42988:SF2">
    <property type="entry name" value="CYCLIC NUCLEOTIDE PHOSPHODIESTERASE CBUA0032-RELATED"/>
    <property type="match status" value="1"/>
</dbReference>
<evidence type="ECO:0000259" key="6">
    <source>
        <dbReference type="Pfam" id="PF00149"/>
    </source>
</evidence>
<feature type="region of interest" description="Disordered" evidence="5">
    <location>
        <begin position="1"/>
        <end position="20"/>
    </location>
</feature>
<reference evidence="7 8" key="1">
    <citation type="submission" date="2024-02" db="EMBL/GenBank/DDBJ databases">
        <title>A novel Wenzhouxiangellaceae bacterium, isolated from coastal sediments.</title>
        <authorList>
            <person name="Du Z.-J."/>
            <person name="Ye Y.-Q."/>
            <person name="Zhang X.-Y."/>
        </authorList>
    </citation>
    <scope>NUCLEOTIDE SEQUENCE [LARGE SCALE GENOMIC DNA]</scope>
    <source>
        <strain evidence="7 8">CH-27</strain>
    </source>
</reference>
<protein>
    <submittedName>
        <fullName evidence="7">Metallophosphoesterase</fullName>
    </submittedName>
</protein>
<dbReference type="Gene3D" id="3.60.21.10">
    <property type="match status" value="1"/>
</dbReference>
<dbReference type="InterPro" id="IPR004843">
    <property type="entry name" value="Calcineurin-like_PHP"/>
</dbReference>
<keyword evidence="3" id="KW-0408">Iron</keyword>
<evidence type="ECO:0000256" key="2">
    <source>
        <dbReference type="ARBA" id="ARBA00022801"/>
    </source>
</evidence>
<dbReference type="InterPro" id="IPR029052">
    <property type="entry name" value="Metallo-depent_PP-like"/>
</dbReference>
<name>A0AAW9RPH8_9GAMM</name>
<feature type="domain" description="Calcineurin-like phosphoesterase" evidence="6">
    <location>
        <begin position="160"/>
        <end position="345"/>
    </location>
</feature>
<accession>A0AAW9RPH8</accession>
<evidence type="ECO:0000256" key="1">
    <source>
        <dbReference type="ARBA" id="ARBA00022723"/>
    </source>
</evidence>
<evidence type="ECO:0000313" key="8">
    <source>
        <dbReference type="Proteomes" id="UP001359886"/>
    </source>
</evidence>
<evidence type="ECO:0000313" key="7">
    <source>
        <dbReference type="EMBL" id="MEJ8569421.1"/>
    </source>
</evidence>
<sequence length="433" mass="48543">MTREYQKITPATGQQSHANQQLQQQLQVAEQRRRAQLEEEFFNTEEFERRLLEVVHLASSRDLNDKVAEAIRERLDRLEKDPNIVNQHAEGPFTYDDAVLATSKYYHDQGIRAGVQGGNLAKWIATGVAALLNRDERDFIHLAGRTPTGPVVLDDKPEHRIAVIGDAGFRCKAQQRVVELMKAQTTEETTYDYVIHLGDTYFAGSAGEMLVNLLSAIFEMPASRRAALAGNHDLYFGPEPFMHALTILQQPGRYFCIEAGAWRIACLDTSLASATVLREKGSLDSQQVNWLSKLANSVQGRRLILMGHHPPISAHGEASEDLVEQIGQSVLRKTAAWYWGHEHRCIAYKPSPDGWVGSLVGNGVFQEARGGEPIDEEIEWEAQGTCTCYGSERGGVSDLPHGYMELVIGPNSLQERYILENDERHTRNIELQQ</sequence>
<keyword evidence="1" id="KW-0479">Metal-binding</keyword>
<dbReference type="PANTHER" id="PTHR42988">
    <property type="entry name" value="PHOSPHOHYDROLASE"/>
    <property type="match status" value="1"/>
</dbReference>
<dbReference type="SUPFAM" id="SSF56300">
    <property type="entry name" value="Metallo-dependent phosphatases"/>
    <property type="match status" value="1"/>
</dbReference>
<keyword evidence="8" id="KW-1185">Reference proteome</keyword>
<dbReference type="AlphaFoldDB" id="A0AAW9RPH8"/>
<gene>
    <name evidence="7" type="ORF">V3330_17475</name>
</gene>
<proteinExistence type="inferred from homology"/>
<dbReference type="GO" id="GO:0046872">
    <property type="term" value="F:metal ion binding"/>
    <property type="evidence" value="ECO:0007669"/>
    <property type="project" value="UniProtKB-KW"/>
</dbReference>
<dbReference type="RefSeq" id="WP_354696746.1">
    <property type="nucleotide sequence ID" value="NZ_JAZHOG010000014.1"/>
</dbReference>
<dbReference type="EMBL" id="JAZHOG010000014">
    <property type="protein sequence ID" value="MEJ8569421.1"/>
    <property type="molecule type" value="Genomic_DNA"/>
</dbReference>
<dbReference type="InterPro" id="IPR050884">
    <property type="entry name" value="CNP_phosphodiesterase-III"/>
</dbReference>
<evidence type="ECO:0000256" key="3">
    <source>
        <dbReference type="ARBA" id="ARBA00023004"/>
    </source>
</evidence>
<evidence type="ECO:0000256" key="5">
    <source>
        <dbReference type="SAM" id="MobiDB-lite"/>
    </source>
</evidence>
<comment type="similarity">
    <text evidence="4">Belongs to the cyclic nucleotide phosphodiesterase class-III family.</text>
</comment>
<comment type="caution">
    <text evidence="7">The sequence shown here is derived from an EMBL/GenBank/DDBJ whole genome shotgun (WGS) entry which is preliminary data.</text>
</comment>
<organism evidence="7 8">
    <name type="scientific">Elongatibacter sediminis</name>
    <dbReference type="NCBI Taxonomy" id="3119006"/>
    <lineage>
        <taxon>Bacteria</taxon>
        <taxon>Pseudomonadati</taxon>
        <taxon>Pseudomonadota</taxon>
        <taxon>Gammaproteobacteria</taxon>
        <taxon>Chromatiales</taxon>
        <taxon>Wenzhouxiangellaceae</taxon>
        <taxon>Elongatibacter</taxon>
    </lineage>
</organism>
<keyword evidence="2" id="KW-0378">Hydrolase</keyword>
<evidence type="ECO:0000256" key="4">
    <source>
        <dbReference type="ARBA" id="ARBA00025742"/>
    </source>
</evidence>